<dbReference type="Pfam" id="PF06736">
    <property type="entry name" value="TMEM175"/>
    <property type="match status" value="1"/>
</dbReference>
<evidence type="ECO:0000256" key="8">
    <source>
        <dbReference type="ARBA" id="ARBA00022989"/>
    </source>
</evidence>
<evidence type="ECO:0000256" key="13">
    <source>
        <dbReference type="SAM" id="Phobius"/>
    </source>
</evidence>
<sequence>MHHDATGQSAGLSPQRIGAFADAVLAIAITLLAVEIKRPQDEDLIDAGALAAFLWHERASFVAFLLAFCLLWAVWRRHHTLIEGVALLDRRTLAWHAPLLLLVAILPYSTAVFGHAPDNKLAVCLFAVTSALLFASEGVVRDLAARRSTLAEHIVAADLRTSADASSAVAALFFATAALAWVTPYVWYAWFLAPLSAAFGGRLIDRVRGAISAN</sequence>
<dbReference type="EMBL" id="BJXA01000061">
    <property type="protein sequence ID" value="GEM42038.1"/>
    <property type="molecule type" value="Genomic_DNA"/>
</dbReference>
<keyword evidence="15" id="KW-1185">Reference proteome</keyword>
<gene>
    <name evidence="14" type="ORF">NN4_65570</name>
</gene>
<dbReference type="AlphaFoldDB" id="A0A511MPC0"/>
<keyword evidence="4" id="KW-0633">Potassium transport</keyword>
<evidence type="ECO:0000256" key="2">
    <source>
        <dbReference type="ARBA" id="ARBA00006920"/>
    </source>
</evidence>
<dbReference type="InterPro" id="IPR010617">
    <property type="entry name" value="TMEM175-like"/>
</dbReference>
<feature type="transmembrane region" description="Helical" evidence="13">
    <location>
        <begin position="95"/>
        <end position="114"/>
    </location>
</feature>
<evidence type="ECO:0000256" key="3">
    <source>
        <dbReference type="ARBA" id="ARBA00022448"/>
    </source>
</evidence>
<reference evidence="14 15" key="1">
    <citation type="submission" date="2019-07" db="EMBL/GenBank/DDBJ databases">
        <title>Whole genome shotgun sequence of Nocardia ninae NBRC 108245.</title>
        <authorList>
            <person name="Hosoyama A."/>
            <person name="Uohara A."/>
            <person name="Ohji S."/>
            <person name="Ichikawa N."/>
        </authorList>
    </citation>
    <scope>NUCLEOTIDE SEQUENCE [LARGE SCALE GENOMIC DNA]</scope>
    <source>
        <strain evidence="14 15">NBRC 108245</strain>
    </source>
</reference>
<keyword evidence="3" id="KW-0813">Transport</keyword>
<dbReference type="GO" id="GO:0016020">
    <property type="term" value="C:membrane"/>
    <property type="evidence" value="ECO:0007669"/>
    <property type="project" value="UniProtKB-SubCell"/>
</dbReference>
<protein>
    <submittedName>
        <fullName evidence="14">DUF1211 domain-containing membrane protein</fullName>
    </submittedName>
</protein>
<keyword evidence="6" id="KW-0631">Potassium channel</keyword>
<organism evidence="14 15">
    <name type="scientific">Nocardia ninae NBRC 108245</name>
    <dbReference type="NCBI Taxonomy" id="1210091"/>
    <lineage>
        <taxon>Bacteria</taxon>
        <taxon>Bacillati</taxon>
        <taxon>Actinomycetota</taxon>
        <taxon>Actinomycetes</taxon>
        <taxon>Mycobacteriales</taxon>
        <taxon>Nocardiaceae</taxon>
        <taxon>Nocardia</taxon>
    </lineage>
</organism>
<evidence type="ECO:0000256" key="9">
    <source>
        <dbReference type="ARBA" id="ARBA00023065"/>
    </source>
</evidence>
<name>A0A511MPC0_9NOCA</name>
<keyword evidence="7" id="KW-0630">Potassium</keyword>
<evidence type="ECO:0000256" key="11">
    <source>
        <dbReference type="ARBA" id="ARBA00023303"/>
    </source>
</evidence>
<keyword evidence="5 13" id="KW-0812">Transmembrane</keyword>
<evidence type="ECO:0000256" key="6">
    <source>
        <dbReference type="ARBA" id="ARBA00022826"/>
    </source>
</evidence>
<evidence type="ECO:0000256" key="12">
    <source>
        <dbReference type="ARBA" id="ARBA00034430"/>
    </source>
</evidence>
<comment type="caution">
    <text evidence="14">The sequence shown here is derived from an EMBL/GenBank/DDBJ whole genome shotgun (WGS) entry which is preliminary data.</text>
</comment>
<keyword evidence="8 13" id="KW-1133">Transmembrane helix</keyword>
<evidence type="ECO:0000256" key="4">
    <source>
        <dbReference type="ARBA" id="ARBA00022538"/>
    </source>
</evidence>
<feature type="transmembrane region" description="Helical" evidence="13">
    <location>
        <begin position="17"/>
        <end position="34"/>
    </location>
</feature>
<evidence type="ECO:0000256" key="5">
    <source>
        <dbReference type="ARBA" id="ARBA00022692"/>
    </source>
</evidence>
<dbReference type="RefSeq" id="WP_147139363.1">
    <property type="nucleotide sequence ID" value="NZ_BJXA01000061.1"/>
</dbReference>
<keyword evidence="11" id="KW-0407">Ion channel</keyword>
<comment type="subcellular location">
    <subcellularLocation>
        <location evidence="1">Membrane</location>
        <topology evidence="1">Multi-pass membrane protein</topology>
    </subcellularLocation>
</comment>
<dbReference type="GO" id="GO:0015252">
    <property type="term" value="F:proton channel activity"/>
    <property type="evidence" value="ECO:0007669"/>
    <property type="project" value="InterPro"/>
</dbReference>
<proteinExistence type="inferred from homology"/>
<dbReference type="OrthoDB" id="7626281at2"/>
<evidence type="ECO:0000313" key="14">
    <source>
        <dbReference type="EMBL" id="GEM42038.1"/>
    </source>
</evidence>
<feature type="transmembrane region" description="Helical" evidence="13">
    <location>
        <begin position="120"/>
        <end position="140"/>
    </location>
</feature>
<dbReference type="GO" id="GO:0005267">
    <property type="term" value="F:potassium channel activity"/>
    <property type="evidence" value="ECO:0007669"/>
    <property type="project" value="UniProtKB-KW"/>
</dbReference>
<evidence type="ECO:0000313" key="15">
    <source>
        <dbReference type="Proteomes" id="UP000321424"/>
    </source>
</evidence>
<comment type="catalytic activity">
    <reaction evidence="12">
        <text>K(+)(in) = K(+)(out)</text>
        <dbReference type="Rhea" id="RHEA:29463"/>
        <dbReference type="ChEBI" id="CHEBI:29103"/>
    </reaction>
</comment>
<keyword evidence="10 13" id="KW-0472">Membrane</keyword>
<keyword evidence="9" id="KW-0406">Ion transport</keyword>
<comment type="similarity">
    <text evidence="2">Belongs to the TMEM175 family.</text>
</comment>
<feature type="transmembrane region" description="Helical" evidence="13">
    <location>
        <begin position="161"/>
        <end position="181"/>
    </location>
</feature>
<evidence type="ECO:0000256" key="1">
    <source>
        <dbReference type="ARBA" id="ARBA00004141"/>
    </source>
</evidence>
<accession>A0A511MPC0</accession>
<evidence type="ECO:0000256" key="7">
    <source>
        <dbReference type="ARBA" id="ARBA00022958"/>
    </source>
</evidence>
<dbReference type="Proteomes" id="UP000321424">
    <property type="component" value="Unassembled WGS sequence"/>
</dbReference>
<evidence type="ECO:0000256" key="10">
    <source>
        <dbReference type="ARBA" id="ARBA00023136"/>
    </source>
</evidence>
<feature type="transmembrane region" description="Helical" evidence="13">
    <location>
        <begin position="54"/>
        <end position="75"/>
    </location>
</feature>